<gene>
    <name evidence="1" type="ORF">Tcan_09892</name>
</gene>
<evidence type="ECO:0000313" key="2">
    <source>
        <dbReference type="Proteomes" id="UP000031036"/>
    </source>
</evidence>
<reference evidence="1 2" key="1">
    <citation type="submission" date="2014-11" db="EMBL/GenBank/DDBJ databases">
        <title>Genetic blueprint of the zoonotic pathogen Toxocara canis.</title>
        <authorList>
            <person name="Zhu X.-Q."/>
            <person name="Korhonen P.K."/>
            <person name="Cai H."/>
            <person name="Young N.D."/>
            <person name="Nejsum P."/>
            <person name="von Samson-Himmelstjerna G."/>
            <person name="Boag P.R."/>
            <person name="Tan P."/>
            <person name="Li Q."/>
            <person name="Min J."/>
            <person name="Yang Y."/>
            <person name="Wang X."/>
            <person name="Fang X."/>
            <person name="Hall R.S."/>
            <person name="Hofmann A."/>
            <person name="Sternberg P.W."/>
            <person name="Jex A.R."/>
            <person name="Gasser R.B."/>
        </authorList>
    </citation>
    <scope>NUCLEOTIDE SEQUENCE [LARGE SCALE GENOMIC DNA]</scope>
    <source>
        <strain evidence="1">PN_DK_2014</strain>
    </source>
</reference>
<dbReference type="OrthoDB" id="5817901at2759"/>
<organism evidence="1 2">
    <name type="scientific">Toxocara canis</name>
    <name type="common">Canine roundworm</name>
    <dbReference type="NCBI Taxonomy" id="6265"/>
    <lineage>
        <taxon>Eukaryota</taxon>
        <taxon>Metazoa</taxon>
        <taxon>Ecdysozoa</taxon>
        <taxon>Nematoda</taxon>
        <taxon>Chromadorea</taxon>
        <taxon>Rhabditida</taxon>
        <taxon>Spirurina</taxon>
        <taxon>Ascaridomorpha</taxon>
        <taxon>Ascaridoidea</taxon>
        <taxon>Toxocaridae</taxon>
        <taxon>Toxocara</taxon>
    </lineage>
</organism>
<accession>A0A0B2VI00</accession>
<name>A0A0B2VI00_TOXCA</name>
<sequence>MSNGCVTVIGSTDRRVVYIVHPNMAVTRETKVNGKSVESRYAGEYVYMSSEGQPVFVNYVPDSYCEEDIQLQPRQADHQMANNKEEDYLKRRWNELSVKLIELANCLQSPSKRKEFGVHQ</sequence>
<comment type="caution">
    <text evidence="1">The sequence shown here is derived from an EMBL/GenBank/DDBJ whole genome shotgun (WGS) entry which is preliminary data.</text>
</comment>
<protein>
    <submittedName>
        <fullName evidence="1">Uncharacterized protein</fullName>
    </submittedName>
</protein>
<proteinExistence type="predicted"/>
<dbReference type="EMBL" id="JPKZ01001699">
    <property type="protein sequence ID" value="KHN80640.1"/>
    <property type="molecule type" value="Genomic_DNA"/>
</dbReference>
<keyword evidence="2" id="KW-1185">Reference proteome</keyword>
<dbReference type="Proteomes" id="UP000031036">
    <property type="component" value="Unassembled WGS sequence"/>
</dbReference>
<dbReference type="AlphaFoldDB" id="A0A0B2VI00"/>
<evidence type="ECO:0000313" key="1">
    <source>
        <dbReference type="EMBL" id="KHN80640.1"/>
    </source>
</evidence>